<dbReference type="GO" id="GO:0005524">
    <property type="term" value="F:ATP binding"/>
    <property type="evidence" value="ECO:0007669"/>
    <property type="project" value="UniProtKB-UniRule"/>
</dbReference>
<dbReference type="GO" id="GO:0004674">
    <property type="term" value="F:protein serine/threonine kinase activity"/>
    <property type="evidence" value="ECO:0007669"/>
    <property type="project" value="UniProtKB-KW"/>
</dbReference>
<evidence type="ECO:0000256" key="7">
    <source>
        <dbReference type="SAM" id="MobiDB-lite"/>
    </source>
</evidence>
<dbReference type="SUPFAM" id="SSF56112">
    <property type="entry name" value="Protein kinase-like (PK-like)"/>
    <property type="match status" value="1"/>
</dbReference>
<dbReference type="SMART" id="SM00228">
    <property type="entry name" value="PDZ"/>
    <property type="match status" value="2"/>
</dbReference>
<dbReference type="InterPro" id="IPR011009">
    <property type="entry name" value="Kinase-like_dom_sf"/>
</dbReference>
<dbReference type="InterPro" id="IPR036034">
    <property type="entry name" value="PDZ_sf"/>
</dbReference>
<evidence type="ECO:0000256" key="5">
    <source>
        <dbReference type="ARBA" id="ARBA00022840"/>
    </source>
</evidence>
<dbReference type="Proteomes" id="UP000604046">
    <property type="component" value="Unassembled WGS sequence"/>
</dbReference>
<dbReference type="SUPFAM" id="SSF50156">
    <property type="entry name" value="PDZ domain-like"/>
    <property type="match status" value="1"/>
</dbReference>
<protein>
    <submittedName>
        <fullName evidence="9">ANP1 protein</fullName>
    </submittedName>
</protein>
<dbReference type="PROSITE" id="PS00108">
    <property type="entry name" value="PROTEIN_KINASE_ST"/>
    <property type="match status" value="1"/>
</dbReference>
<dbReference type="Pfam" id="PF00069">
    <property type="entry name" value="Pkinase"/>
    <property type="match status" value="1"/>
</dbReference>
<dbReference type="PANTHER" id="PTHR11584:SF369">
    <property type="entry name" value="MITOGEN-ACTIVATED PROTEIN KINASE KINASE KINASE 19-RELATED"/>
    <property type="match status" value="1"/>
</dbReference>
<accession>A0A812KB39</accession>
<feature type="region of interest" description="Disordered" evidence="7">
    <location>
        <begin position="1058"/>
        <end position="1107"/>
    </location>
</feature>
<organism evidence="9 10">
    <name type="scientific">Symbiodinium natans</name>
    <dbReference type="NCBI Taxonomy" id="878477"/>
    <lineage>
        <taxon>Eukaryota</taxon>
        <taxon>Sar</taxon>
        <taxon>Alveolata</taxon>
        <taxon>Dinophyceae</taxon>
        <taxon>Suessiales</taxon>
        <taxon>Symbiodiniaceae</taxon>
        <taxon>Symbiodinium</taxon>
    </lineage>
</organism>
<keyword evidence="4" id="KW-0418">Kinase</keyword>
<evidence type="ECO:0000256" key="3">
    <source>
        <dbReference type="ARBA" id="ARBA00022741"/>
    </source>
</evidence>
<dbReference type="PROSITE" id="PS00107">
    <property type="entry name" value="PROTEIN_KINASE_ATP"/>
    <property type="match status" value="1"/>
</dbReference>
<dbReference type="PROSITE" id="PS50011">
    <property type="entry name" value="PROTEIN_KINASE_DOM"/>
    <property type="match status" value="1"/>
</dbReference>
<feature type="compositionally biased region" description="Basic and acidic residues" evidence="7">
    <location>
        <begin position="1022"/>
        <end position="1032"/>
    </location>
</feature>
<dbReference type="CDD" id="cd06606">
    <property type="entry name" value="STKc_MAPKKK"/>
    <property type="match status" value="1"/>
</dbReference>
<keyword evidence="5 6" id="KW-0067">ATP-binding</keyword>
<dbReference type="Pfam" id="PF00595">
    <property type="entry name" value="PDZ"/>
    <property type="match status" value="1"/>
</dbReference>
<feature type="non-terminal residue" evidence="9">
    <location>
        <position position="1"/>
    </location>
</feature>
<evidence type="ECO:0000313" key="9">
    <source>
        <dbReference type="EMBL" id="CAE7220074.1"/>
    </source>
</evidence>
<evidence type="ECO:0000256" key="1">
    <source>
        <dbReference type="ARBA" id="ARBA00022527"/>
    </source>
</evidence>
<evidence type="ECO:0000256" key="2">
    <source>
        <dbReference type="ARBA" id="ARBA00022679"/>
    </source>
</evidence>
<keyword evidence="3 6" id="KW-0547">Nucleotide-binding</keyword>
<evidence type="ECO:0000313" key="10">
    <source>
        <dbReference type="Proteomes" id="UP000604046"/>
    </source>
</evidence>
<dbReference type="EMBL" id="CAJNDS010000576">
    <property type="protein sequence ID" value="CAE7220074.1"/>
    <property type="molecule type" value="Genomic_DNA"/>
</dbReference>
<dbReference type="CDD" id="cd00136">
    <property type="entry name" value="PDZ_canonical"/>
    <property type="match status" value="1"/>
</dbReference>
<name>A0A812KB39_9DINO</name>
<dbReference type="PANTHER" id="PTHR11584">
    <property type="entry name" value="SERINE/THREONINE PROTEIN KINASE"/>
    <property type="match status" value="1"/>
</dbReference>
<feature type="domain" description="Protein kinase" evidence="8">
    <location>
        <begin position="321"/>
        <end position="578"/>
    </location>
</feature>
<sequence>MGAGCIRATAAVSPDRYKLTIEPPTDCAPATTATPATLKDMGWKLPANVVEKSELLALVEEAEKQKLATCIDFLVATGDSLLVAARFKSVPFSQFEFCAHALWEAAKDAAREASKGCGLFSTKPNDKYVLGRRMEKLECSSRFAVDATDEKTLRHVKLGSQLRDLGVAPEHVVEEKETRRLLVRNFRLSAVTDIDMCEGQRGGISIAEAVQRQPKVQAVANEASVGFHDRAAVLTLVAVCLFSPIAKSPLPTQPLVSRTLGAGSFTQTPWPRWAVFTEHDMGRVSAFLDVWCNLEQARASSCKHEAESNIEAEISVDPSTLQRGDSLGHGSFGSVFKAMIADSGVVIAVKEVFIDVQRKPDEKLKVQLENEIEVMRSLRHPHIVSYYGCHWADNHLQMYLEYMAGGSLAQVLANFGPLEESLIVRYTQQLLLGLEYLHTQNPYILHRDIKGANVLVGLDSLAKLADFGCSKRAKETTSVTIEGSIPWMAPEVLTHSRYGRAGDIWSFGCLVIEMATADSPWGHFDNLMAAILKIGMSGELPPIPDTISATCHNFIRRCTQHDPGKRLSATELLNEDFVHEAQNMAYRELFELWGPVSSWSTRYRKLHTLGDVGEGGSRLAADEANHKKEAGRRWFFEIHMLMFRKPALSASASTRKKRKTFFQWDGSDTLTLTGRPGTIGTATVADRSGPGQRRTKQMPRLIQLLDFAVSLWLGNKTLNTWSTGKRLTAQRQKWQKRQKLSRTRVLSADFAWIREPGLLSLSDCLDATSSPLALEFEVALQPYAFPAVGGVSHWIGYPCSQSFGMLRPEGKICLLEPSLDSKALEIRLRFARAADLPEADGKDVTAKETKVSKVQAGSLAEQHHVAPGFVLVTINGGPCHGMVEADIKQKLKERPLKLSLRPPAEDPPAAKSESAPQAASLSSTDVFTAMVSEGGLGFSVSQIPPAPTVLVKKVDADGWAAAQGVLEGYELLEVQGEATSTMSQDSFRVAMKSRRPLSLTFRRAAPAASAAPAIQADLESSSAERWKAEGEAAKGQPPPVKVCHCELHLTTTCFEHPEEEAASHKETMQAKQAERAKDPACQDPTPKEAKDLDKARPLPAKDAKDAK</sequence>
<dbReference type="Gene3D" id="1.10.510.10">
    <property type="entry name" value="Transferase(Phosphotransferase) domain 1"/>
    <property type="match status" value="1"/>
</dbReference>
<proteinExistence type="predicted"/>
<dbReference type="InterPro" id="IPR017441">
    <property type="entry name" value="Protein_kinase_ATP_BS"/>
</dbReference>
<comment type="caution">
    <text evidence="9">The sequence shown here is derived from an EMBL/GenBank/DDBJ whole genome shotgun (WGS) entry which is preliminary data.</text>
</comment>
<dbReference type="OrthoDB" id="10020384at2759"/>
<reference evidence="9" key="1">
    <citation type="submission" date="2021-02" db="EMBL/GenBank/DDBJ databases">
        <authorList>
            <person name="Dougan E. K."/>
            <person name="Rhodes N."/>
            <person name="Thang M."/>
            <person name="Chan C."/>
        </authorList>
    </citation>
    <scope>NUCLEOTIDE SEQUENCE</scope>
</reference>
<keyword evidence="2" id="KW-0808">Transferase</keyword>
<feature type="region of interest" description="Disordered" evidence="7">
    <location>
        <begin position="898"/>
        <end position="918"/>
    </location>
</feature>
<dbReference type="Gene3D" id="2.30.42.10">
    <property type="match status" value="2"/>
</dbReference>
<dbReference type="InterPro" id="IPR001478">
    <property type="entry name" value="PDZ"/>
</dbReference>
<dbReference type="AlphaFoldDB" id="A0A812KB39"/>
<gene>
    <name evidence="9" type="primary">ANP1</name>
    <name evidence="9" type="ORF">SNAT2548_LOCUS8017</name>
</gene>
<evidence type="ECO:0000256" key="6">
    <source>
        <dbReference type="PROSITE-ProRule" id="PRU10141"/>
    </source>
</evidence>
<dbReference type="InterPro" id="IPR008271">
    <property type="entry name" value="Ser/Thr_kinase_AS"/>
</dbReference>
<feature type="region of interest" description="Disordered" evidence="7">
    <location>
        <begin position="675"/>
        <end position="695"/>
    </location>
</feature>
<keyword evidence="10" id="KW-1185">Reference proteome</keyword>
<dbReference type="InterPro" id="IPR000719">
    <property type="entry name" value="Prot_kinase_dom"/>
</dbReference>
<feature type="region of interest" description="Disordered" evidence="7">
    <location>
        <begin position="1005"/>
        <end position="1039"/>
    </location>
</feature>
<dbReference type="SMART" id="SM00220">
    <property type="entry name" value="S_TKc"/>
    <property type="match status" value="1"/>
</dbReference>
<keyword evidence="1" id="KW-0723">Serine/threonine-protein kinase</keyword>
<evidence type="ECO:0000259" key="8">
    <source>
        <dbReference type="PROSITE" id="PS50011"/>
    </source>
</evidence>
<evidence type="ECO:0000256" key="4">
    <source>
        <dbReference type="ARBA" id="ARBA00022777"/>
    </source>
</evidence>
<feature type="binding site" evidence="6">
    <location>
        <position position="350"/>
    </location>
    <ligand>
        <name>ATP</name>
        <dbReference type="ChEBI" id="CHEBI:30616"/>
    </ligand>
</feature>